<feature type="transmembrane region" description="Helical" evidence="1">
    <location>
        <begin position="140"/>
        <end position="161"/>
    </location>
</feature>
<feature type="transmembrane region" description="Helical" evidence="1">
    <location>
        <begin position="168"/>
        <end position="188"/>
    </location>
</feature>
<proteinExistence type="predicted"/>
<keyword evidence="1" id="KW-0812">Transmembrane</keyword>
<keyword evidence="1" id="KW-0472">Membrane</keyword>
<evidence type="ECO:0000313" key="3">
    <source>
        <dbReference type="Proteomes" id="UP000199629"/>
    </source>
</evidence>
<organism evidence="2 3">
    <name type="scientific">Micromonospora chaiyaphumensis</name>
    <dbReference type="NCBI Taxonomy" id="307119"/>
    <lineage>
        <taxon>Bacteria</taxon>
        <taxon>Bacillati</taxon>
        <taxon>Actinomycetota</taxon>
        <taxon>Actinomycetes</taxon>
        <taxon>Micromonosporales</taxon>
        <taxon>Micromonosporaceae</taxon>
        <taxon>Micromonospora</taxon>
    </lineage>
</organism>
<feature type="transmembrane region" description="Helical" evidence="1">
    <location>
        <begin position="55"/>
        <end position="76"/>
    </location>
</feature>
<evidence type="ECO:0000256" key="1">
    <source>
        <dbReference type="SAM" id="Phobius"/>
    </source>
</evidence>
<dbReference type="EMBL" id="FMCS01000016">
    <property type="protein sequence ID" value="SCF33711.1"/>
    <property type="molecule type" value="Genomic_DNA"/>
</dbReference>
<feature type="transmembrane region" description="Helical" evidence="1">
    <location>
        <begin position="12"/>
        <end position="35"/>
    </location>
</feature>
<accession>A0A1C4ZLR3</accession>
<dbReference type="Proteomes" id="UP000199629">
    <property type="component" value="Unassembled WGS sequence"/>
</dbReference>
<dbReference type="AlphaFoldDB" id="A0A1C4ZLR3"/>
<protein>
    <recommendedName>
        <fullName evidence="4">DUF4386 family protein</fullName>
    </recommendedName>
</protein>
<feature type="transmembrane region" description="Helical" evidence="1">
    <location>
        <begin position="88"/>
        <end position="109"/>
    </location>
</feature>
<evidence type="ECO:0008006" key="4">
    <source>
        <dbReference type="Google" id="ProtNLM"/>
    </source>
</evidence>
<evidence type="ECO:0000313" key="2">
    <source>
        <dbReference type="EMBL" id="SCF33711.1"/>
    </source>
</evidence>
<sequence length="231" mass="23515">MDDSTGGRTGRRLTAGALLGGGVVYGVANAFYWVMFPDDVADTAGNVAVAAGNLGAWRVETVLFALAHLLLLPATLGLAATLHRRRPVAAMIGGATALLGLYFSTVHLWQYNAFFGALAGGGVDADAARPVTTAIDGDPFVMASFAVWLLGWLVGLLVLAFGAWRARLVALWVPLLLTAGQVLDLVGSGVPVKLAVSALMVAGFVGLALGVARRHAVEAPAGTAAPATAAA</sequence>
<name>A0A1C4ZLR3_9ACTN</name>
<reference evidence="3" key="1">
    <citation type="submission" date="2016-06" db="EMBL/GenBank/DDBJ databases">
        <authorList>
            <person name="Varghese N."/>
            <person name="Submissions Spin"/>
        </authorList>
    </citation>
    <scope>NUCLEOTIDE SEQUENCE [LARGE SCALE GENOMIC DNA]</scope>
    <source>
        <strain evidence="3">DSM 45246</strain>
    </source>
</reference>
<keyword evidence="1" id="KW-1133">Transmembrane helix</keyword>
<dbReference type="RefSeq" id="WP_091269939.1">
    <property type="nucleotide sequence ID" value="NZ_FMCS01000016.1"/>
</dbReference>
<feature type="transmembrane region" description="Helical" evidence="1">
    <location>
        <begin position="194"/>
        <end position="212"/>
    </location>
</feature>
<gene>
    <name evidence="2" type="ORF">GA0070214_11686</name>
</gene>
<keyword evidence="3" id="KW-1185">Reference proteome</keyword>